<dbReference type="InterPro" id="IPR046657">
    <property type="entry name" value="DUF6766"/>
</dbReference>
<evidence type="ECO:0000313" key="3">
    <source>
        <dbReference type="EMBL" id="ORB61696.1"/>
    </source>
</evidence>
<evidence type="ECO:0000256" key="2">
    <source>
        <dbReference type="SAM" id="Phobius"/>
    </source>
</evidence>
<feature type="compositionally biased region" description="Basic and acidic residues" evidence="1">
    <location>
        <begin position="111"/>
        <end position="120"/>
    </location>
</feature>
<feature type="transmembrane region" description="Helical" evidence="2">
    <location>
        <begin position="132"/>
        <end position="153"/>
    </location>
</feature>
<feature type="transmembrane region" description="Helical" evidence="2">
    <location>
        <begin position="20"/>
        <end position="43"/>
    </location>
</feature>
<dbReference type="Proteomes" id="UP000192411">
    <property type="component" value="Unassembled WGS sequence"/>
</dbReference>
<protein>
    <recommendedName>
        <fullName evidence="5">Transmembrane protein</fullName>
    </recommendedName>
</protein>
<accession>A0A1X0JGP9</accession>
<reference evidence="3 4" key="1">
    <citation type="submission" date="2017-02" db="EMBL/GenBank/DDBJ databases">
        <title>The new phylogeny of genus Mycobacterium.</title>
        <authorList>
            <person name="Tortoli E."/>
            <person name="Trovato A."/>
            <person name="Cirillo D.M."/>
        </authorList>
    </citation>
    <scope>NUCLEOTIDE SEQUENCE [LARGE SCALE GENOMIC DNA]</scope>
    <source>
        <strain evidence="3 4">DSM 44338</strain>
    </source>
</reference>
<keyword evidence="2" id="KW-0812">Transmembrane</keyword>
<dbReference type="AlphaFoldDB" id="A0A1X0JGP9"/>
<dbReference type="OrthoDB" id="187863at2"/>
<keyword evidence="2" id="KW-0472">Membrane</keyword>
<name>A0A1X0JGP9_9MYCO</name>
<feature type="region of interest" description="Disordered" evidence="1">
    <location>
        <begin position="99"/>
        <end position="122"/>
    </location>
</feature>
<organism evidence="3 4">
    <name type="scientific">Mycolicibacterium tusciae</name>
    <dbReference type="NCBI Taxonomy" id="75922"/>
    <lineage>
        <taxon>Bacteria</taxon>
        <taxon>Bacillati</taxon>
        <taxon>Actinomycetota</taxon>
        <taxon>Actinomycetes</taxon>
        <taxon>Mycobacteriales</taxon>
        <taxon>Mycobacteriaceae</taxon>
        <taxon>Mycolicibacterium</taxon>
    </lineage>
</organism>
<evidence type="ECO:0000313" key="4">
    <source>
        <dbReference type="Proteomes" id="UP000192411"/>
    </source>
</evidence>
<dbReference type="EMBL" id="MVIM01000021">
    <property type="protein sequence ID" value="ORB61696.1"/>
    <property type="molecule type" value="Genomic_DNA"/>
</dbReference>
<sequence>MTRATAADRSWRDWVRENGLLLACLGFFAVFFAGMVVSGAATYNEEQLEHGSSEHISVLQYLTTGHFVEATFENWESEFLQMGMYVVLTALLYQKGSSESKPMHTPAPQDADPRDADKRNSPWPVRRGGWPLAVYEHSLVIAFFVLFFASWTLHAVGGVSEFNSQQIQHGQPVISVWRYVTTAQFWFESMQNWQSEFIAVAAIIGLSIFLRQRGSAESKPVADPHRETSA</sequence>
<comment type="caution">
    <text evidence="3">The sequence shown here is derived from an EMBL/GenBank/DDBJ whole genome shotgun (WGS) entry which is preliminary data.</text>
</comment>
<gene>
    <name evidence="3" type="ORF">BST47_26760</name>
</gene>
<proteinExistence type="predicted"/>
<evidence type="ECO:0008006" key="5">
    <source>
        <dbReference type="Google" id="ProtNLM"/>
    </source>
</evidence>
<dbReference type="RefSeq" id="WP_083128848.1">
    <property type="nucleotide sequence ID" value="NZ_MVIM01000021.1"/>
</dbReference>
<evidence type="ECO:0000256" key="1">
    <source>
        <dbReference type="SAM" id="MobiDB-lite"/>
    </source>
</evidence>
<keyword evidence="4" id="KW-1185">Reference proteome</keyword>
<dbReference type="Pfam" id="PF20554">
    <property type="entry name" value="DUF6766"/>
    <property type="match status" value="1"/>
</dbReference>
<keyword evidence="2" id="KW-1133">Transmembrane helix</keyword>
<dbReference type="STRING" id="75922.BST47_26760"/>